<sequence>MGKVTGIPFSEVKAQLMDNPEVIAAYEQAVQADEPIHIIPVQHSEGVIMPINNIVSCTREGHHVYFSFVNLFGGHHYPVTMIFMPSGAVNVVVGGARYRCQGNQVQRLIDESGLEHDGLACLKYLIEAGELNFHIPADVHEQLKVHPEFQKYSLIGWEDEEM</sequence>
<evidence type="ECO:0000313" key="1">
    <source>
        <dbReference type="EMBL" id="SUJ09305.1"/>
    </source>
</evidence>
<organism evidence="1 2">
    <name type="scientific">Shewanella morhuae</name>
    <dbReference type="NCBI Taxonomy" id="365591"/>
    <lineage>
        <taxon>Bacteria</taxon>
        <taxon>Pseudomonadati</taxon>
        <taxon>Pseudomonadota</taxon>
        <taxon>Gammaproteobacteria</taxon>
        <taxon>Alteromonadales</taxon>
        <taxon>Shewanellaceae</taxon>
        <taxon>Shewanella</taxon>
    </lineage>
</organism>
<protein>
    <submittedName>
        <fullName evidence="1">Uncharacterized protein</fullName>
    </submittedName>
</protein>
<evidence type="ECO:0000313" key="2">
    <source>
        <dbReference type="Proteomes" id="UP000255061"/>
    </source>
</evidence>
<dbReference type="RefSeq" id="WP_115407308.1">
    <property type="nucleotide sequence ID" value="NZ_UGYV01000004.1"/>
</dbReference>
<dbReference type="AlphaFoldDB" id="A0A380BY52"/>
<reference evidence="1 2" key="1">
    <citation type="submission" date="2018-06" db="EMBL/GenBank/DDBJ databases">
        <authorList>
            <consortium name="Pathogen Informatics"/>
            <person name="Doyle S."/>
        </authorList>
    </citation>
    <scope>NUCLEOTIDE SEQUENCE [LARGE SCALE GENOMIC DNA]</scope>
    <source>
        <strain evidence="1 2">NCTC10736</strain>
    </source>
</reference>
<accession>A0A380BY52</accession>
<dbReference type="Proteomes" id="UP000255061">
    <property type="component" value="Unassembled WGS sequence"/>
</dbReference>
<proteinExistence type="predicted"/>
<name>A0A380BY52_9GAMM</name>
<gene>
    <name evidence="1" type="ORF">NCTC10736_04020</name>
</gene>
<dbReference type="EMBL" id="UGYV01000004">
    <property type="protein sequence ID" value="SUJ09305.1"/>
    <property type="molecule type" value="Genomic_DNA"/>
</dbReference>